<proteinExistence type="predicted"/>
<evidence type="ECO:0000259" key="1">
    <source>
        <dbReference type="PROSITE" id="PS50053"/>
    </source>
</evidence>
<dbReference type="InterPro" id="IPR000626">
    <property type="entry name" value="Ubiquitin-like_dom"/>
</dbReference>
<dbReference type="AlphaFoldDB" id="A0A6N2MGQ4"/>
<organism evidence="2">
    <name type="scientific">Salix viminalis</name>
    <name type="common">Common osier</name>
    <name type="synonym">Basket willow</name>
    <dbReference type="NCBI Taxonomy" id="40686"/>
    <lineage>
        <taxon>Eukaryota</taxon>
        <taxon>Viridiplantae</taxon>
        <taxon>Streptophyta</taxon>
        <taxon>Embryophyta</taxon>
        <taxon>Tracheophyta</taxon>
        <taxon>Spermatophyta</taxon>
        <taxon>Magnoliopsida</taxon>
        <taxon>eudicotyledons</taxon>
        <taxon>Gunneridae</taxon>
        <taxon>Pentapetalae</taxon>
        <taxon>rosids</taxon>
        <taxon>fabids</taxon>
        <taxon>Malpighiales</taxon>
        <taxon>Salicaceae</taxon>
        <taxon>Saliceae</taxon>
        <taxon>Salix</taxon>
    </lineage>
</organism>
<dbReference type="GO" id="GO:0016567">
    <property type="term" value="P:protein ubiquitination"/>
    <property type="evidence" value="ECO:0007669"/>
    <property type="project" value="InterPro"/>
</dbReference>
<dbReference type="SUPFAM" id="SSF54236">
    <property type="entry name" value="Ubiquitin-like"/>
    <property type="match status" value="1"/>
</dbReference>
<dbReference type="SUPFAM" id="SSF57850">
    <property type="entry name" value="RING/U-box"/>
    <property type="match status" value="1"/>
</dbReference>
<dbReference type="PROSITE" id="PS50053">
    <property type="entry name" value="UBIQUITIN_2"/>
    <property type="match status" value="1"/>
</dbReference>
<dbReference type="InterPro" id="IPR013083">
    <property type="entry name" value="Znf_RING/FYVE/PHD"/>
</dbReference>
<dbReference type="GO" id="GO:0016740">
    <property type="term" value="F:transferase activity"/>
    <property type="evidence" value="ECO:0007669"/>
    <property type="project" value="InterPro"/>
</dbReference>
<gene>
    <name evidence="2" type="ORF">SVIM_LOCUS364425</name>
</gene>
<dbReference type="CDD" id="cd17039">
    <property type="entry name" value="Ubl_ubiquitin_like"/>
    <property type="match status" value="1"/>
</dbReference>
<feature type="domain" description="Ubiquitin-like" evidence="1">
    <location>
        <begin position="121"/>
        <end position="182"/>
    </location>
</feature>
<dbReference type="Gene3D" id="3.30.40.10">
    <property type="entry name" value="Zinc/RING finger domain, C3HC4 (zinc finger)"/>
    <property type="match status" value="1"/>
</dbReference>
<protein>
    <recommendedName>
        <fullName evidence="1">Ubiquitin-like domain-containing protein</fullName>
    </recommendedName>
</protein>
<dbReference type="PANTHER" id="PTHR46592">
    <property type="entry name" value="RING-H2 FINGER PROTEIN ATL67"/>
    <property type="match status" value="1"/>
</dbReference>
<accession>A0A6N2MGQ4</accession>
<dbReference type="InterPro" id="IPR044289">
    <property type="entry name" value="ATL67-70"/>
</dbReference>
<dbReference type="Gene3D" id="3.10.20.90">
    <property type="entry name" value="Phosphatidylinositol 3-kinase Catalytic Subunit, Chain A, domain 1"/>
    <property type="match status" value="1"/>
</dbReference>
<name>A0A6N2MGQ4_SALVM</name>
<dbReference type="InterPro" id="IPR029071">
    <property type="entry name" value="Ubiquitin-like_domsf"/>
</dbReference>
<sequence>MSFYIFIKSFLAVINSHPKFQFSRDDEFSERANGFNNTCSVCSCEYKDLEMLTMMPEFRHYFHLLCLDAWLKLNGLCLVCLNSPLPTLLSTPLSKVVPLSQYAADRRRRWQVPNRLNFSWNKMKVIVVAGARVFLFEIGLQDSVLDIKRRIQQLVGVPVAAQILAVSVWELIDGLDMEDYPIVIDGTR</sequence>
<evidence type="ECO:0000313" key="2">
    <source>
        <dbReference type="EMBL" id="VFU52785.1"/>
    </source>
</evidence>
<dbReference type="PANTHER" id="PTHR46592:SF6">
    <property type="entry name" value="RING-H2 FINGER PROTEIN ATL67"/>
    <property type="match status" value="1"/>
</dbReference>
<reference evidence="2" key="1">
    <citation type="submission" date="2019-03" db="EMBL/GenBank/DDBJ databases">
        <authorList>
            <person name="Mank J."/>
            <person name="Almeida P."/>
        </authorList>
    </citation>
    <scope>NUCLEOTIDE SEQUENCE</scope>
    <source>
        <strain evidence="2">78183</strain>
    </source>
</reference>
<dbReference type="EMBL" id="CAADRP010001807">
    <property type="protein sequence ID" value="VFU52785.1"/>
    <property type="molecule type" value="Genomic_DNA"/>
</dbReference>